<evidence type="ECO:0000313" key="2">
    <source>
        <dbReference type="EMBL" id="MEJ2904993.1"/>
    </source>
</evidence>
<sequence>MEIKELTESLGAAKTSLADQQRNLKQVQNLVNDLGKETQTFEIKLEISDLKKDVNNQTTLIEEREKEISELEASIALLK</sequence>
<evidence type="ECO:0000313" key="3">
    <source>
        <dbReference type="Proteomes" id="UP001378956"/>
    </source>
</evidence>
<dbReference type="RefSeq" id="WP_172659041.1">
    <property type="nucleotide sequence ID" value="NZ_CBFGNQ010000018.1"/>
</dbReference>
<comment type="caution">
    <text evidence="2">The sequence shown here is derived from an EMBL/GenBank/DDBJ whole genome shotgun (WGS) entry which is preliminary data.</text>
</comment>
<evidence type="ECO:0000256" key="1">
    <source>
        <dbReference type="SAM" id="Coils"/>
    </source>
</evidence>
<dbReference type="Proteomes" id="UP001378956">
    <property type="component" value="Unassembled WGS sequence"/>
</dbReference>
<name>A0ABU8NRV7_9SPHI</name>
<protein>
    <submittedName>
        <fullName evidence="2">Uncharacterized protein</fullName>
    </submittedName>
</protein>
<organism evidence="2 3">
    <name type="scientific">Pedobacter panaciterrae</name>
    <dbReference type="NCBI Taxonomy" id="363849"/>
    <lineage>
        <taxon>Bacteria</taxon>
        <taxon>Pseudomonadati</taxon>
        <taxon>Bacteroidota</taxon>
        <taxon>Sphingobacteriia</taxon>
        <taxon>Sphingobacteriales</taxon>
        <taxon>Sphingobacteriaceae</taxon>
        <taxon>Pedobacter</taxon>
    </lineage>
</organism>
<gene>
    <name evidence="2" type="ORF">WAE58_21285</name>
</gene>
<feature type="coiled-coil region" evidence="1">
    <location>
        <begin position="3"/>
        <end position="74"/>
    </location>
</feature>
<keyword evidence="1" id="KW-0175">Coiled coil</keyword>
<accession>A0ABU8NRV7</accession>
<keyword evidence="3" id="KW-1185">Reference proteome</keyword>
<reference evidence="2 3" key="1">
    <citation type="submission" date="2024-03" db="EMBL/GenBank/DDBJ databases">
        <title>Sequence of Lycoming College Course Isolates.</title>
        <authorList>
            <person name="Plotts O."/>
            <person name="Newman J."/>
        </authorList>
    </citation>
    <scope>NUCLEOTIDE SEQUENCE [LARGE SCALE GENOMIC DNA]</scope>
    <source>
        <strain evidence="2 3">CJB-3</strain>
    </source>
</reference>
<proteinExistence type="predicted"/>
<dbReference type="EMBL" id="JBBEUB010000009">
    <property type="protein sequence ID" value="MEJ2904993.1"/>
    <property type="molecule type" value="Genomic_DNA"/>
</dbReference>